<comment type="catalytic activity">
    <reaction evidence="8">
        <text>a D-alpha-amino acid + O2 + H2O = a 2-oxocarboxylate + H2O2 + NH4(+)</text>
        <dbReference type="Rhea" id="RHEA:21816"/>
        <dbReference type="ChEBI" id="CHEBI:15377"/>
        <dbReference type="ChEBI" id="CHEBI:15379"/>
        <dbReference type="ChEBI" id="CHEBI:16240"/>
        <dbReference type="ChEBI" id="CHEBI:28938"/>
        <dbReference type="ChEBI" id="CHEBI:35179"/>
        <dbReference type="ChEBI" id="CHEBI:59871"/>
        <dbReference type="EC" id="1.4.3.3"/>
    </reaction>
    <physiologicalReaction direction="left-to-right" evidence="8">
        <dbReference type="Rhea" id="RHEA:21817"/>
    </physiologicalReaction>
</comment>
<evidence type="ECO:0000256" key="1">
    <source>
        <dbReference type="ARBA" id="ARBA00001974"/>
    </source>
</evidence>
<dbReference type="SUPFAM" id="SSF51905">
    <property type="entry name" value="FAD/NAD(P)-binding domain"/>
    <property type="match status" value="1"/>
</dbReference>
<dbReference type="Proteomes" id="UP001438953">
    <property type="component" value="Unassembled WGS sequence"/>
</dbReference>
<dbReference type="InterPro" id="IPR006076">
    <property type="entry name" value="FAD-dep_OxRdtase"/>
</dbReference>
<evidence type="ECO:0000313" key="11">
    <source>
        <dbReference type="Proteomes" id="UP001438953"/>
    </source>
</evidence>
<dbReference type="Pfam" id="PF01266">
    <property type="entry name" value="DAO"/>
    <property type="match status" value="1"/>
</dbReference>
<sequence>MSVDFTILGAGVAGLATAHELVARGARVQVIDPNGAAGPHGCSWWAGGMLAPHCESEISEEVIVRHGLAAADWWARAGVPVTRRGTLVVTLARDRRELDRFARRTDGHRWLEGAEIAALEPDLAERHARALFFDTEAHIDPRIALRGLRDGLAAKGVEILPDAPHLGRLVDCRGLAARDLLPDLRGVRGEMVVLRCPQITLSRPVRLLHPRYPLYIVPRGDGVFMLGASQLEGDSRGPSTLRSTVELLNAAFALHPGFAEAEVLELGADARPAFADNIPRVVAARERTHVNGLYRHGYLMSPALAVTAADYLMEGTISELCKEAACA</sequence>
<evidence type="ECO:0000256" key="7">
    <source>
        <dbReference type="ARBA" id="ARBA00039751"/>
    </source>
</evidence>
<dbReference type="PANTHER" id="PTHR11530:SF11">
    <property type="entry name" value="D-ASPARTATE OXIDASE"/>
    <property type="match status" value="1"/>
</dbReference>
<gene>
    <name evidence="10" type="ORF">VSX56_08645</name>
</gene>
<dbReference type="SUPFAM" id="SSF54373">
    <property type="entry name" value="FAD-linked reductases, C-terminal domain"/>
    <property type="match status" value="1"/>
</dbReference>
<evidence type="ECO:0000256" key="6">
    <source>
        <dbReference type="ARBA" id="ARBA00039101"/>
    </source>
</evidence>
<keyword evidence="4" id="KW-0274">FAD</keyword>
<keyword evidence="11" id="KW-1185">Reference proteome</keyword>
<keyword evidence="3" id="KW-0285">Flavoprotein</keyword>
<protein>
    <recommendedName>
        <fullName evidence="7">D-amino-acid oxidase</fullName>
        <ecNumber evidence="6">1.4.3.3</ecNumber>
    </recommendedName>
</protein>
<reference evidence="10 11" key="2">
    <citation type="submission" date="2024-06" db="EMBL/GenBank/DDBJ databases">
        <title>Thioclava kandeliae sp. nov. from a rhizosphere soil sample of Kandelia candel in a mangrove.</title>
        <authorList>
            <person name="Mu T."/>
        </authorList>
    </citation>
    <scope>NUCLEOTIDE SEQUENCE [LARGE SCALE GENOMIC DNA]</scope>
    <source>
        <strain evidence="10 11">CPCC 100088</strain>
    </source>
</reference>
<comment type="caution">
    <text evidence="10">The sequence shown here is derived from an EMBL/GenBank/DDBJ whole genome shotgun (WGS) entry which is preliminary data.</text>
</comment>
<comment type="similarity">
    <text evidence="2">Belongs to the DAMOX/DASOX family.</text>
</comment>
<evidence type="ECO:0000256" key="8">
    <source>
        <dbReference type="ARBA" id="ARBA00049547"/>
    </source>
</evidence>
<evidence type="ECO:0000259" key="9">
    <source>
        <dbReference type="Pfam" id="PF01266"/>
    </source>
</evidence>
<evidence type="ECO:0000256" key="4">
    <source>
        <dbReference type="ARBA" id="ARBA00022827"/>
    </source>
</evidence>
<dbReference type="RefSeq" id="WP_350936422.1">
    <property type="nucleotide sequence ID" value="NZ_JAYWLC010000005.1"/>
</dbReference>
<comment type="cofactor">
    <cofactor evidence="1">
        <name>FAD</name>
        <dbReference type="ChEBI" id="CHEBI:57692"/>
    </cofactor>
</comment>
<dbReference type="InterPro" id="IPR036188">
    <property type="entry name" value="FAD/NAD-bd_sf"/>
</dbReference>
<feature type="domain" description="FAD dependent oxidoreductase" evidence="9">
    <location>
        <begin position="4"/>
        <end position="310"/>
    </location>
</feature>
<evidence type="ECO:0000256" key="2">
    <source>
        <dbReference type="ARBA" id="ARBA00006730"/>
    </source>
</evidence>
<evidence type="ECO:0000256" key="5">
    <source>
        <dbReference type="ARBA" id="ARBA00023002"/>
    </source>
</evidence>
<evidence type="ECO:0000313" key="10">
    <source>
        <dbReference type="EMBL" id="MER5171845.1"/>
    </source>
</evidence>
<dbReference type="Gene3D" id="3.50.50.60">
    <property type="entry name" value="FAD/NAD(P)-binding domain"/>
    <property type="match status" value="2"/>
</dbReference>
<accession>A0ABV1SGJ1</accession>
<dbReference type="EC" id="1.4.3.3" evidence="6"/>
<dbReference type="Gene3D" id="3.30.9.10">
    <property type="entry name" value="D-Amino Acid Oxidase, subunit A, domain 2"/>
    <property type="match status" value="2"/>
</dbReference>
<reference evidence="10 11" key="1">
    <citation type="submission" date="2024-01" db="EMBL/GenBank/DDBJ databases">
        <authorList>
            <person name="Deng Y."/>
            <person name="Su J."/>
        </authorList>
    </citation>
    <scope>NUCLEOTIDE SEQUENCE [LARGE SCALE GENOMIC DNA]</scope>
    <source>
        <strain evidence="10 11">CPCC 100088</strain>
    </source>
</reference>
<organism evidence="10 11">
    <name type="scientific">Thioclava kandeliae</name>
    <dbReference type="NCBI Taxonomy" id="3070818"/>
    <lineage>
        <taxon>Bacteria</taxon>
        <taxon>Pseudomonadati</taxon>
        <taxon>Pseudomonadota</taxon>
        <taxon>Alphaproteobacteria</taxon>
        <taxon>Rhodobacterales</taxon>
        <taxon>Paracoccaceae</taxon>
        <taxon>Thioclava</taxon>
    </lineage>
</organism>
<keyword evidence="5" id="KW-0560">Oxidoreductase</keyword>
<proteinExistence type="inferred from homology"/>
<dbReference type="InterPro" id="IPR023209">
    <property type="entry name" value="DAO"/>
</dbReference>
<name>A0ABV1SGJ1_9RHOB</name>
<evidence type="ECO:0000256" key="3">
    <source>
        <dbReference type="ARBA" id="ARBA00022630"/>
    </source>
</evidence>
<dbReference type="PANTHER" id="PTHR11530">
    <property type="entry name" value="D-AMINO ACID OXIDASE"/>
    <property type="match status" value="1"/>
</dbReference>
<dbReference type="EMBL" id="JAYWLC010000005">
    <property type="protein sequence ID" value="MER5171845.1"/>
    <property type="molecule type" value="Genomic_DNA"/>
</dbReference>